<dbReference type="Gene3D" id="3.30.830.10">
    <property type="entry name" value="Metalloenzyme, LuxS/M16 peptidase-like"/>
    <property type="match status" value="4"/>
</dbReference>
<evidence type="ECO:0000256" key="1">
    <source>
        <dbReference type="ARBA" id="ARBA00001947"/>
    </source>
</evidence>
<dbReference type="PANTHER" id="PTHR43690">
    <property type="entry name" value="NARDILYSIN"/>
    <property type="match status" value="1"/>
</dbReference>
<evidence type="ECO:0000313" key="12">
    <source>
        <dbReference type="Proteomes" id="UP000007013"/>
    </source>
</evidence>
<evidence type="ECO:0000256" key="6">
    <source>
        <dbReference type="ARBA" id="ARBA00022833"/>
    </source>
</evidence>
<dbReference type="STRING" id="452637.Oter_0977"/>
<evidence type="ECO:0000256" key="2">
    <source>
        <dbReference type="ARBA" id="ARBA00007261"/>
    </source>
</evidence>
<dbReference type="OrthoDB" id="9811314at2"/>
<dbReference type="InterPro" id="IPR007863">
    <property type="entry name" value="Peptidase_M16_C"/>
</dbReference>
<feature type="domain" description="Peptidase M16 N-terminal" evidence="9">
    <location>
        <begin position="49"/>
        <end position="182"/>
    </location>
</feature>
<evidence type="ECO:0000256" key="7">
    <source>
        <dbReference type="ARBA" id="ARBA00023049"/>
    </source>
</evidence>
<dbReference type="InterPro" id="IPR011249">
    <property type="entry name" value="Metalloenz_LuxS/M16"/>
</dbReference>
<dbReference type="eggNOG" id="COG0612">
    <property type="taxonomic scope" value="Bacteria"/>
</dbReference>
<dbReference type="PANTHER" id="PTHR43690:SF34">
    <property type="entry name" value="ZINC PROTEASE PQQL-LIKE"/>
    <property type="match status" value="1"/>
</dbReference>
<protein>
    <submittedName>
        <fullName evidence="11">Peptidase M16 domain protein</fullName>
    </submittedName>
</protein>
<dbReference type="Pfam" id="PF05193">
    <property type="entry name" value="Peptidase_M16_C"/>
    <property type="match status" value="2"/>
</dbReference>
<evidence type="ECO:0000256" key="3">
    <source>
        <dbReference type="ARBA" id="ARBA00022670"/>
    </source>
</evidence>
<reference evidence="11 12" key="1">
    <citation type="journal article" date="2011" name="J. Bacteriol.">
        <title>Genome sequence of the verrucomicrobium Opitutus terrae PB90-1, an abundant inhabitant of rice paddy soil ecosystems.</title>
        <authorList>
            <person name="van Passel M.W."/>
            <person name="Kant R."/>
            <person name="Palva A."/>
            <person name="Copeland A."/>
            <person name="Lucas S."/>
            <person name="Lapidus A."/>
            <person name="Glavina del Rio T."/>
            <person name="Pitluck S."/>
            <person name="Goltsman E."/>
            <person name="Clum A."/>
            <person name="Sun H."/>
            <person name="Schmutz J."/>
            <person name="Larimer F.W."/>
            <person name="Land M.L."/>
            <person name="Hauser L."/>
            <person name="Kyrpides N."/>
            <person name="Mikhailova N."/>
            <person name="Richardson P.P."/>
            <person name="Janssen P.H."/>
            <person name="de Vos W.M."/>
            <person name="Smidt H."/>
        </authorList>
    </citation>
    <scope>NUCLEOTIDE SEQUENCE [LARGE SCALE GENOMIC DNA]</scope>
    <source>
        <strain evidence="12">DSM 11246 / JCM 15787 / PB90-1</strain>
    </source>
</reference>
<accession>B1ZXP3</accession>
<dbReference type="Pfam" id="PF00675">
    <property type="entry name" value="Peptidase_M16"/>
    <property type="match status" value="1"/>
</dbReference>
<dbReference type="PROSITE" id="PS00143">
    <property type="entry name" value="INSULINASE"/>
    <property type="match status" value="1"/>
</dbReference>
<proteinExistence type="inferred from homology"/>
<keyword evidence="3" id="KW-0645">Protease</keyword>
<dbReference type="Proteomes" id="UP000007013">
    <property type="component" value="Chromosome"/>
</dbReference>
<comment type="similarity">
    <text evidence="2 8">Belongs to the peptidase M16 family.</text>
</comment>
<evidence type="ECO:0000313" key="11">
    <source>
        <dbReference type="EMBL" id="ACB74265.1"/>
    </source>
</evidence>
<evidence type="ECO:0000259" key="10">
    <source>
        <dbReference type="Pfam" id="PF05193"/>
    </source>
</evidence>
<evidence type="ECO:0000256" key="8">
    <source>
        <dbReference type="RuleBase" id="RU004447"/>
    </source>
</evidence>
<dbReference type="GO" id="GO:0046872">
    <property type="term" value="F:metal ion binding"/>
    <property type="evidence" value="ECO:0007669"/>
    <property type="project" value="UniProtKB-KW"/>
</dbReference>
<name>B1ZXP3_OPITP</name>
<keyword evidence="4" id="KW-0479">Metal-binding</keyword>
<evidence type="ECO:0000256" key="5">
    <source>
        <dbReference type="ARBA" id="ARBA00022801"/>
    </source>
</evidence>
<keyword evidence="5" id="KW-0378">Hydrolase</keyword>
<feature type="domain" description="Peptidase M16 C-terminal" evidence="10">
    <location>
        <begin position="688"/>
        <end position="859"/>
    </location>
</feature>
<feature type="domain" description="Peptidase M16 C-terminal" evidence="10">
    <location>
        <begin position="208"/>
        <end position="388"/>
    </location>
</feature>
<dbReference type="GO" id="GO:0006508">
    <property type="term" value="P:proteolysis"/>
    <property type="evidence" value="ECO:0007669"/>
    <property type="project" value="UniProtKB-KW"/>
</dbReference>
<dbReference type="SUPFAM" id="SSF63411">
    <property type="entry name" value="LuxS/MPP-like metallohydrolase"/>
    <property type="match status" value="4"/>
</dbReference>
<dbReference type="RefSeq" id="WP_012373803.1">
    <property type="nucleotide sequence ID" value="NC_010571.1"/>
</dbReference>
<keyword evidence="12" id="KW-1185">Reference proteome</keyword>
<dbReference type="InterPro" id="IPR011765">
    <property type="entry name" value="Pept_M16_N"/>
</dbReference>
<comment type="cofactor">
    <cofactor evidence="1">
        <name>Zn(2+)</name>
        <dbReference type="ChEBI" id="CHEBI:29105"/>
    </cofactor>
</comment>
<dbReference type="InterPro" id="IPR001431">
    <property type="entry name" value="Pept_M16_Zn_BS"/>
</dbReference>
<evidence type="ECO:0000259" key="9">
    <source>
        <dbReference type="Pfam" id="PF00675"/>
    </source>
</evidence>
<dbReference type="HOGENOM" id="CLU_008156_0_0_0"/>
<gene>
    <name evidence="11" type="ordered locus">Oter_0977</name>
</gene>
<dbReference type="InterPro" id="IPR050626">
    <property type="entry name" value="Peptidase_M16"/>
</dbReference>
<evidence type="ECO:0000256" key="4">
    <source>
        <dbReference type="ARBA" id="ARBA00022723"/>
    </source>
</evidence>
<keyword evidence="7" id="KW-0482">Metalloprotease</keyword>
<keyword evidence="6" id="KW-0862">Zinc</keyword>
<dbReference type="KEGG" id="ote:Oter_0977"/>
<organism evidence="11 12">
    <name type="scientific">Opitutus terrae (strain DSM 11246 / JCM 15787 / PB90-1)</name>
    <dbReference type="NCBI Taxonomy" id="452637"/>
    <lineage>
        <taxon>Bacteria</taxon>
        <taxon>Pseudomonadati</taxon>
        <taxon>Verrucomicrobiota</taxon>
        <taxon>Opitutia</taxon>
        <taxon>Opitutales</taxon>
        <taxon>Opitutaceae</taxon>
        <taxon>Opitutus</taxon>
    </lineage>
</organism>
<dbReference type="AlphaFoldDB" id="B1ZXP3"/>
<dbReference type="EMBL" id="CP001032">
    <property type="protein sequence ID" value="ACB74265.1"/>
    <property type="molecule type" value="Genomic_DNA"/>
</dbReference>
<sequence length="932" mass="102681">MRWIFWWALGCAALSAHGQPRPWPHEVSDLPVNPAVTWGRLDNGVRYAVAPNAEPAERVSLRLLVLAGSMHENERQRGYAHFVEHLAFDGTRLYPGQTLHATLQQTGLARGPDVNAHTHTDRTIYRLDLPQPTPERLRLGLGVLREFADGMMLDPAEVARESNVILIEKRARDSHSQRAHAAFMRFLFPAGPLTDPSAFGTEESIRTATAAELRRFYETWYRPENLVVVAVGAIEPAAVAREIATAFGSLPARAEAAPVVNLGPLTNPDALVVGVEPSTDAAGAASFLLASIAPVLPVDTRASVQEMLLRTMAFDALNRRLDLLQRRESALLLHASASYSSGPVFQQALLRIDTSPREWRAAVERLEQERRRALLHGFTPAEIELSRERARALLQHAATAERTLLSEPYADALAESIAAHRVFLAGVELEQIALSAVERATPEECLEVFRHAWGPGHPRLFASGPFTLARPAEQFAAVFRRSAQTPVKAPRPAAPVHFAYTDFGRPGKIVARDHVGDLDLHRIRFANGVRLNLKSTPFEAGRIVYGGRFGTGAAGEPGRLPGLRAFVEHGVTVFGLGRHDQHALRQLAAGQLSSLSITTGEEAFYIAGVSDRAGAERLLQLLAAQFTDPGWRASDLPVVQQRIVAQLDETLRNAGNYLTARRQELLTGGDSRYRLPRPGEVLRYTVRDFRRWFEPQLQHAPLEIGIVGDFDVEAMVQLASRTLGCLPRREPGPVPRPVRFLPQLPPTHETIPATVRQAAVQLAWSVPAPRGVRVEHHLELLADVLRNRLMQEIRGELGATYAASCQLWRSDVRRDTGYLIAALVCEPADVARIAETTRRIADRLARDGATAEEFERARQPRLLDAPVQLRSNGYWLGMAVAAAQSQTEELERPRQRVLDLEQATASDISALAAEVLPAERASVFTAAPEKTP</sequence>
<dbReference type="GO" id="GO:0004222">
    <property type="term" value="F:metalloendopeptidase activity"/>
    <property type="evidence" value="ECO:0007669"/>
    <property type="project" value="InterPro"/>
</dbReference>